<dbReference type="PROSITE" id="PS50853">
    <property type="entry name" value="FN3"/>
    <property type="match status" value="2"/>
</dbReference>
<dbReference type="SUPFAM" id="SSF51126">
    <property type="entry name" value="Pectin lyase-like"/>
    <property type="match status" value="1"/>
</dbReference>
<dbReference type="CDD" id="cd00063">
    <property type="entry name" value="FN3"/>
    <property type="match status" value="2"/>
</dbReference>
<dbReference type="GO" id="GO:0016798">
    <property type="term" value="F:hydrolase activity, acting on glycosyl bonds"/>
    <property type="evidence" value="ECO:0007669"/>
    <property type="project" value="UniProtKB-KW"/>
</dbReference>
<dbReference type="KEGG" id="amd:AMED_1486"/>
<evidence type="ECO:0000313" key="6">
    <source>
        <dbReference type="Proteomes" id="UP000000328"/>
    </source>
</evidence>
<dbReference type="PANTHER" id="PTHR36453:SF1">
    <property type="entry name" value="RIGHT HANDED BETA HELIX DOMAIN-CONTAINING PROTEIN"/>
    <property type="match status" value="1"/>
</dbReference>
<dbReference type="AlphaFoldDB" id="A0A0H3CZF0"/>
<keyword evidence="3" id="KW-0732">Signal</keyword>
<feature type="signal peptide" evidence="3">
    <location>
        <begin position="1"/>
        <end position="32"/>
    </location>
</feature>
<dbReference type="InterPro" id="IPR003961">
    <property type="entry name" value="FN3_dom"/>
</dbReference>
<evidence type="ECO:0000256" key="3">
    <source>
        <dbReference type="SAM" id="SignalP"/>
    </source>
</evidence>
<proteinExistence type="predicted"/>
<protein>
    <recommendedName>
        <fullName evidence="4">Fibronectin type-III domain-containing protein</fullName>
    </recommendedName>
</protein>
<sequence length="878" mass="92585">MLTKWGSTRRRTVVTVLLSAGALLATTGPAAAAGPDAAGRDLYVSPGGSDWASGTAGHPVRTLDRARDLVRQRAPHLTRDLTVHLAPGVFRLAAPLQLDARDSGGNGHRVIWQGSGDTELNGGVQVTGWRPVPGRPGLFAAPAPAGLDNTRQLYVDGVREQRARGPLPVTVTATATGYTASADTLARWRNPKDIEFVYTSGEALWNVQRDGLGQWTEPRCPLAAAEGTTITMANPCWDNSTKRVLFPDIPGRSVNMVGPADLTNGRHPSYAENAFELLDTPGEWYLDRSARVVYYLPKPGQDLRRADVEMPVLEKLLDAKGTAAAPIHDIAFRGLRYSYATWLTPSSSEGFSEIQAGYTITGANGWAVQGLCQFVAGGTCPYASWTREPANVSVSHGRRVEFADSVFAHLGGAGLDLIEGTKESQVRGDVFTDISGNGVQVGGVDKPVTDTDADVVRDVQVTDNHLYGLPREFHGGVPIVNGYTVQNTISHNQIDHVGYSAISVGWGGWPDKIKRPATPNLSHDNTVSDNLIFDYMQMLDDGGGVYTQGITGTSLDDGEKVTGNVIHGQWGLGKSVYTDNGNTYETIRGNVLYGAAYFNVGTVHVDYRDDLGNNDPTLIEGNYWEQGDRDKVDKGAITRGNQILARPADAPPAIVANAGLEPAYRKLLTRPVGGCGPAEAPSRVGTFAVAGKLYATWNPTFAFNNAPVTAYVVTASGGGRTQSATITAADFAKRAYAEVPGLTDGTPYTVTVAARNAFGTSEPSLPSAPVTPGLKPVALPGVPTSARALPSATAASIRWNPPAAAGDTPVLGYVITVSDGRTIPVQGRDALVTQPTVKGMTRVIDGLGPATAYTFTVAAVSATGTGPAATFTTTTAAA</sequence>
<evidence type="ECO:0000259" key="4">
    <source>
        <dbReference type="PROSITE" id="PS50853"/>
    </source>
</evidence>
<dbReference type="OrthoDB" id="9808066at2"/>
<evidence type="ECO:0000313" key="5">
    <source>
        <dbReference type="EMBL" id="ADJ43299.1"/>
    </source>
</evidence>
<dbReference type="Pfam" id="PF00041">
    <property type="entry name" value="fn3"/>
    <property type="match status" value="2"/>
</dbReference>
<organism evidence="5 6">
    <name type="scientific">Amycolatopsis mediterranei (strain U-32)</name>
    <dbReference type="NCBI Taxonomy" id="749927"/>
    <lineage>
        <taxon>Bacteria</taxon>
        <taxon>Bacillati</taxon>
        <taxon>Actinomycetota</taxon>
        <taxon>Actinomycetes</taxon>
        <taxon>Pseudonocardiales</taxon>
        <taxon>Pseudonocardiaceae</taxon>
        <taxon>Amycolatopsis</taxon>
    </lineage>
</organism>
<dbReference type="Proteomes" id="UP000000328">
    <property type="component" value="Chromosome"/>
</dbReference>
<dbReference type="InterPro" id="IPR036116">
    <property type="entry name" value="FN3_sf"/>
</dbReference>
<evidence type="ECO:0000256" key="2">
    <source>
        <dbReference type="ARBA" id="ARBA00023326"/>
    </source>
</evidence>
<dbReference type="InterPro" id="IPR013783">
    <property type="entry name" value="Ig-like_fold"/>
</dbReference>
<evidence type="ECO:0000256" key="1">
    <source>
        <dbReference type="ARBA" id="ARBA00023295"/>
    </source>
</evidence>
<feature type="domain" description="Fibronectin type-III" evidence="4">
    <location>
        <begin position="779"/>
        <end position="878"/>
    </location>
</feature>
<dbReference type="GeneID" id="92869277"/>
<dbReference type="Gene3D" id="2.60.40.10">
    <property type="entry name" value="Immunoglobulins"/>
    <property type="match status" value="2"/>
</dbReference>
<dbReference type="GO" id="GO:0000272">
    <property type="term" value="P:polysaccharide catabolic process"/>
    <property type="evidence" value="ECO:0007669"/>
    <property type="project" value="UniProtKB-KW"/>
</dbReference>
<reference evidence="5 6" key="1">
    <citation type="journal article" date="2010" name="Cell Res.">
        <title>Complete genome sequence of the rifamycin SV-producing Amycolatopsis mediterranei U32 revealed its genetic characteristics in phylogeny and metabolism.</title>
        <authorList>
            <person name="Zhao W."/>
            <person name="Zhong Y."/>
            <person name="Yuan H."/>
            <person name="Wang J."/>
            <person name="Zheng H."/>
            <person name="Wang Y."/>
            <person name="Cen X."/>
            <person name="Xu F."/>
            <person name="Bai J."/>
            <person name="Han X."/>
            <person name="Lu G."/>
            <person name="Zhu Y."/>
            <person name="Shao Z."/>
            <person name="Yan H."/>
            <person name="Li C."/>
            <person name="Peng N."/>
            <person name="Zhang Z."/>
            <person name="Zhang Y."/>
            <person name="Lin W."/>
            <person name="Fan Y."/>
            <person name="Qin Z."/>
            <person name="Hu Y."/>
            <person name="Zhu B."/>
            <person name="Wang S."/>
            <person name="Ding X."/>
            <person name="Zhao G.P."/>
        </authorList>
    </citation>
    <scope>NUCLEOTIDE SEQUENCE [LARGE SCALE GENOMIC DNA]</scope>
    <source>
        <strain evidence="6">U-32</strain>
    </source>
</reference>
<feature type="chain" id="PRO_5002606922" description="Fibronectin type-III domain-containing protein" evidence="3">
    <location>
        <begin position="33"/>
        <end position="878"/>
    </location>
</feature>
<keyword evidence="1" id="KW-0378">Hydrolase</keyword>
<dbReference type="HOGENOM" id="CLU_013864_2_0_11"/>
<dbReference type="PATRIC" id="fig|749927.5.peg.1528"/>
<dbReference type="eggNOG" id="COG4733">
    <property type="taxonomic scope" value="Bacteria"/>
</dbReference>
<dbReference type="RefSeq" id="WP_013223385.1">
    <property type="nucleotide sequence ID" value="NC_014318.1"/>
</dbReference>
<dbReference type="Gene3D" id="2.160.20.10">
    <property type="entry name" value="Single-stranded right-handed beta-helix, Pectin lyase-like"/>
    <property type="match status" value="2"/>
</dbReference>
<name>A0A0H3CZF0_AMYMU</name>
<dbReference type="PANTHER" id="PTHR36453">
    <property type="entry name" value="SECRETED PROTEIN-RELATED"/>
    <property type="match status" value="1"/>
</dbReference>
<accession>A0A0H3CZF0</accession>
<dbReference type="InterPro" id="IPR012334">
    <property type="entry name" value="Pectin_lyas_fold"/>
</dbReference>
<dbReference type="EMBL" id="CP002000">
    <property type="protein sequence ID" value="ADJ43299.1"/>
    <property type="molecule type" value="Genomic_DNA"/>
</dbReference>
<dbReference type="SUPFAM" id="SSF49265">
    <property type="entry name" value="Fibronectin type III"/>
    <property type="match status" value="1"/>
</dbReference>
<keyword evidence="2" id="KW-0624">Polysaccharide degradation</keyword>
<feature type="domain" description="Fibronectin type-III" evidence="4">
    <location>
        <begin position="677"/>
        <end position="777"/>
    </location>
</feature>
<dbReference type="SMART" id="SM00060">
    <property type="entry name" value="FN3"/>
    <property type="match status" value="2"/>
</dbReference>
<keyword evidence="1" id="KW-0326">Glycosidase</keyword>
<gene>
    <name evidence="5" type="ordered locus">AMED_1486</name>
</gene>
<dbReference type="InterPro" id="IPR011050">
    <property type="entry name" value="Pectin_lyase_fold/virulence"/>
</dbReference>
<keyword evidence="2" id="KW-0119">Carbohydrate metabolism</keyword>